<reference evidence="3" key="2">
    <citation type="submission" date="2015-01" db="EMBL/GenBank/DDBJ databases">
        <title>Evolutionary Origins and Diversification of the Mycorrhizal Mutualists.</title>
        <authorList>
            <consortium name="DOE Joint Genome Institute"/>
            <consortium name="Mycorrhizal Genomics Consortium"/>
            <person name="Kohler A."/>
            <person name="Kuo A."/>
            <person name="Nagy L.G."/>
            <person name="Floudas D."/>
            <person name="Copeland A."/>
            <person name="Barry K.W."/>
            <person name="Cichocki N."/>
            <person name="Veneault-Fourrey C."/>
            <person name="LaButti K."/>
            <person name="Lindquist E.A."/>
            <person name="Lipzen A."/>
            <person name="Lundell T."/>
            <person name="Morin E."/>
            <person name="Murat C."/>
            <person name="Riley R."/>
            <person name="Ohm R."/>
            <person name="Sun H."/>
            <person name="Tunlid A."/>
            <person name="Henrissat B."/>
            <person name="Grigoriev I.V."/>
            <person name="Hibbett D.S."/>
            <person name="Martin F."/>
        </authorList>
    </citation>
    <scope>NUCLEOTIDE SEQUENCE [LARGE SCALE GENOMIC DNA]</scope>
    <source>
        <strain evidence="3">441</strain>
    </source>
</reference>
<protein>
    <submittedName>
        <fullName evidence="2">Unplaced genomic scaffold scaffold_40, whole genome shotgun sequence</fullName>
    </submittedName>
</protein>
<evidence type="ECO:0000313" key="3">
    <source>
        <dbReference type="Proteomes" id="UP000054018"/>
    </source>
</evidence>
<dbReference type="AlphaFoldDB" id="A0A0C9ZCI8"/>
<proteinExistence type="predicted"/>
<sequence>MSEYFVSLRCIVSQPAMSHPLKPHCNGRSEQGCVARKHSRPIPYYVLTLKLQKSASVPSLRTIPLFSQQEGSVSCEHCLIIPRMSSSGKYRLERPCRPKTNVSPSSATNAP</sequence>
<accession>A0A0C9ZCI8</accession>
<evidence type="ECO:0000256" key="1">
    <source>
        <dbReference type="SAM" id="MobiDB-lite"/>
    </source>
</evidence>
<dbReference type="HOGENOM" id="CLU_2159412_0_0_1"/>
<reference evidence="2 3" key="1">
    <citation type="submission" date="2014-04" db="EMBL/GenBank/DDBJ databases">
        <authorList>
            <consortium name="DOE Joint Genome Institute"/>
            <person name="Kuo A."/>
            <person name="Kohler A."/>
            <person name="Costa M.D."/>
            <person name="Nagy L.G."/>
            <person name="Floudas D."/>
            <person name="Copeland A."/>
            <person name="Barry K.W."/>
            <person name="Cichocki N."/>
            <person name="Veneault-Fourrey C."/>
            <person name="LaButti K."/>
            <person name="Lindquist E.A."/>
            <person name="Lipzen A."/>
            <person name="Lundell T."/>
            <person name="Morin E."/>
            <person name="Murat C."/>
            <person name="Sun H."/>
            <person name="Tunlid A."/>
            <person name="Henrissat B."/>
            <person name="Grigoriev I.V."/>
            <person name="Hibbett D.S."/>
            <person name="Martin F."/>
            <person name="Nordberg H.P."/>
            <person name="Cantor M.N."/>
            <person name="Hua S.X."/>
        </authorList>
    </citation>
    <scope>NUCLEOTIDE SEQUENCE [LARGE SCALE GENOMIC DNA]</scope>
    <source>
        <strain evidence="2 3">441</strain>
    </source>
</reference>
<keyword evidence="3" id="KW-1185">Reference proteome</keyword>
<evidence type="ECO:0000313" key="2">
    <source>
        <dbReference type="EMBL" id="KIK23649.1"/>
    </source>
</evidence>
<dbReference type="EMBL" id="KN833724">
    <property type="protein sequence ID" value="KIK23649.1"/>
    <property type="molecule type" value="Genomic_DNA"/>
</dbReference>
<dbReference type="Proteomes" id="UP000054018">
    <property type="component" value="Unassembled WGS sequence"/>
</dbReference>
<name>A0A0C9ZCI8_9AGAM</name>
<feature type="region of interest" description="Disordered" evidence="1">
    <location>
        <begin position="91"/>
        <end position="111"/>
    </location>
</feature>
<feature type="compositionally biased region" description="Polar residues" evidence="1">
    <location>
        <begin position="100"/>
        <end position="111"/>
    </location>
</feature>
<organism evidence="2 3">
    <name type="scientific">Pisolithus microcarpus 441</name>
    <dbReference type="NCBI Taxonomy" id="765257"/>
    <lineage>
        <taxon>Eukaryota</taxon>
        <taxon>Fungi</taxon>
        <taxon>Dikarya</taxon>
        <taxon>Basidiomycota</taxon>
        <taxon>Agaricomycotina</taxon>
        <taxon>Agaricomycetes</taxon>
        <taxon>Agaricomycetidae</taxon>
        <taxon>Boletales</taxon>
        <taxon>Sclerodermatineae</taxon>
        <taxon>Pisolithaceae</taxon>
        <taxon>Pisolithus</taxon>
    </lineage>
</organism>
<gene>
    <name evidence="2" type="ORF">PISMIDRAFT_679098</name>
</gene>